<evidence type="ECO:0000313" key="13">
    <source>
        <dbReference type="Proteomes" id="UP000189810"/>
    </source>
</evidence>
<dbReference type="InterPro" id="IPR006063">
    <property type="entry name" value="HisA_bact_arch"/>
</dbReference>
<name>A0A1M6TEM3_9AQUI</name>
<dbReference type="FunFam" id="3.20.20.70:FF:000009">
    <property type="entry name" value="1-(5-phosphoribosyl)-5-[(5-phosphoribosylamino)methylideneamino] imidazole-4-carboxamide isomerase"/>
    <property type="match status" value="1"/>
</dbReference>
<evidence type="ECO:0000256" key="7">
    <source>
        <dbReference type="ARBA" id="ARBA00023102"/>
    </source>
</evidence>
<evidence type="ECO:0000256" key="9">
    <source>
        <dbReference type="HAMAP-Rule" id="MF_01014"/>
    </source>
</evidence>
<evidence type="ECO:0000256" key="8">
    <source>
        <dbReference type="ARBA" id="ARBA00023235"/>
    </source>
</evidence>
<evidence type="ECO:0000256" key="1">
    <source>
        <dbReference type="ARBA" id="ARBA00000901"/>
    </source>
</evidence>
<keyword evidence="8 9" id="KW-0413">Isomerase</keyword>
<dbReference type="Proteomes" id="UP000189810">
    <property type="component" value="Chromosome I"/>
</dbReference>
<comment type="subcellular location">
    <subcellularLocation>
        <location evidence="2 9 11">Cytoplasm</location>
    </subcellularLocation>
</comment>
<dbReference type="GO" id="GO:0005737">
    <property type="term" value="C:cytoplasm"/>
    <property type="evidence" value="ECO:0007669"/>
    <property type="project" value="UniProtKB-SubCell"/>
</dbReference>
<comment type="pathway">
    <text evidence="3 9 11">Amino-acid biosynthesis; L-histidine biosynthesis; L-histidine from 5-phospho-alpha-D-ribose 1-diphosphate: step 4/9.</text>
</comment>
<proteinExistence type="inferred from homology"/>
<evidence type="ECO:0000256" key="5">
    <source>
        <dbReference type="ARBA" id="ARBA00022490"/>
    </source>
</evidence>
<evidence type="ECO:0000256" key="11">
    <source>
        <dbReference type="RuleBase" id="RU003658"/>
    </source>
</evidence>
<evidence type="ECO:0000313" key="12">
    <source>
        <dbReference type="EMBL" id="SHK55324.1"/>
    </source>
</evidence>
<protein>
    <recommendedName>
        <fullName evidence="9 11">1-(5-phosphoribosyl)-5-[(5-phosphoribosylamino)methylideneamino] imidazole-4-carboxamide isomerase</fullName>
        <ecNumber evidence="9 11">5.3.1.16</ecNumber>
    </recommendedName>
    <alternativeName>
        <fullName evidence="9">Phosphoribosylformimino-5-aminoimidazole carboxamide ribotide isomerase</fullName>
    </alternativeName>
</protein>
<accession>A0A1M6TEM3</accession>
<reference evidence="12 13" key="1">
    <citation type="submission" date="2016-11" db="EMBL/GenBank/DDBJ databases">
        <authorList>
            <person name="Jaros S."/>
            <person name="Januszkiewicz K."/>
            <person name="Wedrychowicz H."/>
        </authorList>
    </citation>
    <scope>NUCLEOTIDE SEQUENCE [LARGE SCALE GENOMIC DNA]</scope>
    <source>
        <strain evidence="12 13">DSM 19557</strain>
    </source>
</reference>
<dbReference type="GO" id="GO:0000162">
    <property type="term" value="P:L-tryptophan biosynthetic process"/>
    <property type="evidence" value="ECO:0007669"/>
    <property type="project" value="TreeGrafter"/>
</dbReference>
<dbReference type="InterPro" id="IPR006062">
    <property type="entry name" value="His_biosynth"/>
</dbReference>
<keyword evidence="13" id="KW-1185">Reference proteome</keyword>
<dbReference type="InterPro" id="IPR044524">
    <property type="entry name" value="Isoase_HisA-like"/>
</dbReference>
<evidence type="ECO:0000256" key="10">
    <source>
        <dbReference type="RuleBase" id="RU003657"/>
    </source>
</evidence>
<feature type="active site" description="Proton donor" evidence="9">
    <location>
        <position position="131"/>
    </location>
</feature>
<evidence type="ECO:0000256" key="4">
    <source>
        <dbReference type="ARBA" id="ARBA00009667"/>
    </source>
</evidence>
<organism evidence="12 13">
    <name type="scientific">Thermocrinis minervae</name>
    <dbReference type="NCBI Taxonomy" id="381751"/>
    <lineage>
        <taxon>Bacteria</taxon>
        <taxon>Pseudomonadati</taxon>
        <taxon>Aquificota</taxon>
        <taxon>Aquificia</taxon>
        <taxon>Aquificales</taxon>
        <taxon>Aquificaceae</taxon>
        <taxon>Thermocrinis</taxon>
    </lineage>
</organism>
<dbReference type="SUPFAM" id="SSF51366">
    <property type="entry name" value="Ribulose-phoshate binding barrel"/>
    <property type="match status" value="1"/>
</dbReference>
<dbReference type="InterPro" id="IPR011060">
    <property type="entry name" value="RibuloseP-bd_barrel"/>
</dbReference>
<keyword evidence="7 9" id="KW-0368">Histidine biosynthesis</keyword>
<dbReference type="STRING" id="381751.SAMN05444391_1426"/>
<evidence type="ECO:0000256" key="6">
    <source>
        <dbReference type="ARBA" id="ARBA00022605"/>
    </source>
</evidence>
<dbReference type="Pfam" id="PF00977">
    <property type="entry name" value="His_biosynth"/>
    <property type="match status" value="1"/>
</dbReference>
<dbReference type="NCBIfam" id="TIGR00007">
    <property type="entry name" value="1-(5-phosphoribosyl)-5-[(5-phosphoribosylamino)methylideneamino]imidazole-4-carboxamide isomerase"/>
    <property type="match status" value="1"/>
</dbReference>
<evidence type="ECO:0000256" key="2">
    <source>
        <dbReference type="ARBA" id="ARBA00004496"/>
    </source>
</evidence>
<gene>
    <name evidence="9" type="primary">hisA</name>
    <name evidence="12" type="ORF">SAMN05444391_1426</name>
</gene>
<dbReference type="AlphaFoldDB" id="A0A1M6TEM3"/>
<dbReference type="Gene3D" id="3.20.20.70">
    <property type="entry name" value="Aldolase class I"/>
    <property type="match status" value="1"/>
</dbReference>
<dbReference type="PANTHER" id="PTHR43090:SF2">
    <property type="entry name" value="1-(5-PHOSPHORIBOSYL)-5-[(5-PHOSPHORIBOSYLAMINO)METHYLIDENEAMINO] IMIDAZOLE-4-CARBOXAMIDE ISOMERASE"/>
    <property type="match status" value="1"/>
</dbReference>
<feature type="active site" description="Proton acceptor" evidence="9">
    <location>
        <position position="10"/>
    </location>
</feature>
<dbReference type="InterPro" id="IPR013785">
    <property type="entry name" value="Aldolase_TIM"/>
</dbReference>
<sequence length="233" mass="26106">MKDFIIPAIDIKEGQVVRLFKGDFDKIKRYSRSPEEMAMIYADAGIRRIHVVDLDGSLEGVPVNLESIRNIRRVFNGIVQVGGGIRSLKTVDILFEEGIDYVVIGTLAIKNPEEFTKIVNIYPHRVILSVDSKKGRVAIGGWKEESSLTPQELASMYDKLPIWGYLYTDIERDGTLKGVRVDIYREFKEYTQKPVLASGGVASMEDVKALMCCADGVVVGKAIYEGLIDIFRL</sequence>
<evidence type="ECO:0000256" key="3">
    <source>
        <dbReference type="ARBA" id="ARBA00005133"/>
    </source>
</evidence>
<dbReference type="GO" id="GO:0000105">
    <property type="term" value="P:L-histidine biosynthetic process"/>
    <property type="evidence" value="ECO:0007669"/>
    <property type="project" value="UniProtKB-UniRule"/>
</dbReference>
<dbReference type="PANTHER" id="PTHR43090">
    <property type="entry name" value="1-(5-PHOSPHORIBOSYL)-5-[(5-PHOSPHORIBOSYLAMINO)METHYLIDENEAMINO] IMIDAZOLE-4-CARBOXAMIDE ISOMERASE"/>
    <property type="match status" value="1"/>
</dbReference>
<dbReference type="EMBL" id="LT670846">
    <property type="protein sequence ID" value="SHK55324.1"/>
    <property type="molecule type" value="Genomic_DNA"/>
</dbReference>
<dbReference type="HAMAP" id="MF_01014">
    <property type="entry name" value="HisA"/>
    <property type="match status" value="1"/>
</dbReference>
<comment type="similarity">
    <text evidence="4 9 10">Belongs to the HisA/HisF family.</text>
</comment>
<comment type="catalytic activity">
    <reaction evidence="1 9 11">
        <text>1-(5-phospho-beta-D-ribosyl)-5-[(5-phospho-beta-D-ribosylamino)methylideneamino]imidazole-4-carboxamide = 5-[(5-phospho-1-deoxy-D-ribulos-1-ylimino)methylamino]-1-(5-phospho-beta-D-ribosyl)imidazole-4-carboxamide</text>
        <dbReference type="Rhea" id="RHEA:15469"/>
        <dbReference type="ChEBI" id="CHEBI:58435"/>
        <dbReference type="ChEBI" id="CHEBI:58525"/>
        <dbReference type="EC" id="5.3.1.16"/>
    </reaction>
</comment>
<dbReference type="EC" id="5.3.1.16" evidence="9 11"/>
<dbReference type="RefSeq" id="WP_079654508.1">
    <property type="nucleotide sequence ID" value="NZ_LT670846.1"/>
</dbReference>
<keyword evidence="6 9" id="KW-0028">Amino-acid biosynthesis</keyword>
<dbReference type="InterPro" id="IPR023016">
    <property type="entry name" value="HisA/PriA"/>
</dbReference>
<dbReference type="OrthoDB" id="9781903at2"/>
<dbReference type="UniPathway" id="UPA00031">
    <property type="reaction ID" value="UER00009"/>
</dbReference>
<dbReference type="CDD" id="cd04732">
    <property type="entry name" value="HisA"/>
    <property type="match status" value="1"/>
</dbReference>
<keyword evidence="5 9" id="KW-0963">Cytoplasm</keyword>
<dbReference type="GO" id="GO:0003949">
    <property type="term" value="F:1-(5-phosphoribosyl)-5-[(5-phosphoribosylamino)methylideneamino]imidazole-4-carboxamide isomerase activity"/>
    <property type="evidence" value="ECO:0007669"/>
    <property type="project" value="UniProtKB-UniRule"/>
</dbReference>